<proteinExistence type="predicted"/>
<organism evidence="1 2">
    <name type="scientific">Shewanella corallii</name>
    <dbReference type="NCBI Taxonomy" id="560080"/>
    <lineage>
        <taxon>Bacteria</taxon>
        <taxon>Pseudomonadati</taxon>
        <taxon>Pseudomonadota</taxon>
        <taxon>Gammaproteobacteria</taxon>
        <taxon>Alteromonadales</taxon>
        <taxon>Shewanellaceae</taxon>
        <taxon>Shewanella</taxon>
    </lineage>
</organism>
<reference evidence="1 2" key="1">
    <citation type="submission" date="2022-01" db="EMBL/GenBank/DDBJ databases">
        <title>Whole genome-based taxonomy of the Shewanellaceae.</title>
        <authorList>
            <person name="Martin-Rodriguez A.J."/>
        </authorList>
    </citation>
    <scope>NUCLEOTIDE SEQUENCE [LARGE SCALE GENOMIC DNA]</scope>
    <source>
        <strain evidence="1 2">DSM 21332</strain>
    </source>
</reference>
<evidence type="ECO:0000313" key="2">
    <source>
        <dbReference type="Proteomes" id="UP001202831"/>
    </source>
</evidence>
<dbReference type="EMBL" id="JAKIKT010000001">
    <property type="protein sequence ID" value="MCL2912231.1"/>
    <property type="molecule type" value="Genomic_DNA"/>
</dbReference>
<comment type="caution">
    <text evidence="1">The sequence shown here is derived from an EMBL/GenBank/DDBJ whole genome shotgun (WGS) entry which is preliminary data.</text>
</comment>
<accession>A0ABT0N1B1</accession>
<evidence type="ECO:0000313" key="1">
    <source>
        <dbReference type="EMBL" id="MCL2912231.1"/>
    </source>
</evidence>
<dbReference type="RefSeq" id="WP_249247014.1">
    <property type="nucleotide sequence ID" value="NZ_JAKIKT010000001.1"/>
</dbReference>
<protein>
    <submittedName>
        <fullName evidence="1">Uncharacterized protein</fullName>
    </submittedName>
</protein>
<gene>
    <name evidence="1" type="ORF">L2725_00295</name>
</gene>
<sequence>MRPFSSRLWPLLSILTVLLLGQVWVLLAAKQGIVQQTVAETSQVRGVSEGQVTLAPKRQLQRAQACGVQLPAFSPLLLILLPLLVAKPLLGRWPPGYLNFANHRLGGWQEANLQFRFTQSRQ</sequence>
<name>A0ABT0N1B1_9GAMM</name>
<dbReference type="Proteomes" id="UP001202831">
    <property type="component" value="Unassembled WGS sequence"/>
</dbReference>
<keyword evidence="2" id="KW-1185">Reference proteome</keyword>